<keyword evidence="2" id="KW-1185">Reference proteome</keyword>
<reference evidence="1 2" key="1">
    <citation type="submission" date="2023-01" db="EMBL/GenBank/DDBJ databases">
        <authorList>
            <person name="Kreplak J."/>
        </authorList>
    </citation>
    <scope>NUCLEOTIDE SEQUENCE [LARGE SCALE GENOMIC DNA]</scope>
</reference>
<organism evidence="1 2">
    <name type="scientific">Vicia faba</name>
    <name type="common">Broad bean</name>
    <name type="synonym">Faba vulgaris</name>
    <dbReference type="NCBI Taxonomy" id="3906"/>
    <lineage>
        <taxon>Eukaryota</taxon>
        <taxon>Viridiplantae</taxon>
        <taxon>Streptophyta</taxon>
        <taxon>Embryophyta</taxon>
        <taxon>Tracheophyta</taxon>
        <taxon>Spermatophyta</taxon>
        <taxon>Magnoliopsida</taxon>
        <taxon>eudicotyledons</taxon>
        <taxon>Gunneridae</taxon>
        <taxon>Pentapetalae</taxon>
        <taxon>rosids</taxon>
        <taxon>fabids</taxon>
        <taxon>Fabales</taxon>
        <taxon>Fabaceae</taxon>
        <taxon>Papilionoideae</taxon>
        <taxon>50 kb inversion clade</taxon>
        <taxon>NPAAA clade</taxon>
        <taxon>Hologalegina</taxon>
        <taxon>IRL clade</taxon>
        <taxon>Fabeae</taxon>
        <taxon>Vicia</taxon>
    </lineage>
</organism>
<evidence type="ECO:0008006" key="3">
    <source>
        <dbReference type="Google" id="ProtNLM"/>
    </source>
</evidence>
<evidence type="ECO:0000313" key="2">
    <source>
        <dbReference type="Proteomes" id="UP001157006"/>
    </source>
</evidence>
<proteinExistence type="predicted"/>
<name>A0AAV1AGN9_VICFA</name>
<dbReference type="Proteomes" id="UP001157006">
    <property type="component" value="Chromosome 4"/>
</dbReference>
<dbReference type="EMBL" id="OX451739">
    <property type="protein sequence ID" value="CAI8608250.1"/>
    <property type="molecule type" value="Genomic_DNA"/>
</dbReference>
<dbReference type="AlphaFoldDB" id="A0AAV1AGN9"/>
<sequence>MGDIFATCDGILLLSNISRQVFAVSPILKCWLRIPPFPSSQQLTHIDLRCQCTIARVHRTSKFKVFLVGVLEISDATWYVFYVLTIGIDNSWKEIARREAPLNHYFFWEPIYSGGCELYWITMDEVIVIDVDTEIILCGYPIPSEAMLDGSLPIYLWMENRLSCIAYKDFSQTYQIFIFDFNSGKWRFYHEMGPFDYVAACGQELHVLFVTFRLWINDQIIFQVALNQNPIGNIPLAPSPKSIHFGYNVKTRHLTKIEGVAEGNFEVWLHTNSLVSLPCPPS</sequence>
<gene>
    <name evidence="1" type="ORF">VFH_IV075200</name>
</gene>
<protein>
    <recommendedName>
        <fullName evidence="3">F-box protein</fullName>
    </recommendedName>
</protein>
<evidence type="ECO:0000313" key="1">
    <source>
        <dbReference type="EMBL" id="CAI8608250.1"/>
    </source>
</evidence>
<accession>A0AAV1AGN9</accession>